<comment type="similarity">
    <text evidence="2">Belongs to the acylphosphatase family.</text>
</comment>
<dbReference type="PANTHER" id="PTHR47268">
    <property type="entry name" value="ACYLPHOSPHATASE"/>
    <property type="match status" value="1"/>
</dbReference>
<keyword evidence="1" id="KW-0378">Hydrolase</keyword>
<feature type="domain" description="Acylphosphatase-like" evidence="3">
    <location>
        <begin position="3"/>
        <end position="88"/>
    </location>
</feature>
<comment type="catalytic activity">
    <reaction evidence="1">
        <text>an acyl phosphate + H2O = a carboxylate + phosphate + H(+)</text>
        <dbReference type="Rhea" id="RHEA:14965"/>
        <dbReference type="ChEBI" id="CHEBI:15377"/>
        <dbReference type="ChEBI" id="CHEBI:15378"/>
        <dbReference type="ChEBI" id="CHEBI:29067"/>
        <dbReference type="ChEBI" id="CHEBI:43474"/>
        <dbReference type="ChEBI" id="CHEBI:59918"/>
        <dbReference type="EC" id="3.6.1.7"/>
    </reaction>
</comment>
<organism evidence="4 5">
    <name type="scientific">Methanofollis tationis</name>
    <dbReference type="NCBI Taxonomy" id="81417"/>
    <lineage>
        <taxon>Archaea</taxon>
        <taxon>Methanobacteriati</taxon>
        <taxon>Methanobacteriota</taxon>
        <taxon>Stenosarchaea group</taxon>
        <taxon>Methanomicrobia</taxon>
        <taxon>Methanomicrobiales</taxon>
        <taxon>Methanomicrobiaceae</taxon>
        <taxon>Methanofollis</taxon>
    </lineage>
</organism>
<protein>
    <recommendedName>
        <fullName evidence="1">acylphosphatase</fullName>
        <ecNumber evidence="1">3.6.1.7</ecNumber>
    </recommendedName>
</protein>
<dbReference type="Pfam" id="PF00708">
    <property type="entry name" value="Acylphosphatase"/>
    <property type="match status" value="1"/>
</dbReference>
<feature type="active site" evidence="1">
    <location>
        <position position="18"/>
    </location>
</feature>
<dbReference type="PANTHER" id="PTHR47268:SF4">
    <property type="entry name" value="ACYLPHOSPHATASE"/>
    <property type="match status" value="1"/>
</dbReference>
<dbReference type="OrthoDB" id="6643at2157"/>
<dbReference type="PROSITE" id="PS00150">
    <property type="entry name" value="ACYLPHOSPHATASE_1"/>
    <property type="match status" value="1"/>
</dbReference>
<dbReference type="PROSITE" id="PS51160">
    <property type="entry name" value="ACYLPHOSPHATASE_3"/>
    <property type="match status" value="1"/>
</dbReference>
<accession>A0A7K4HKQ4</accession>
<evidence type="ECO:0000259" key="3">
    <source>
        <dbReference type="PROSITE" id="PS51160"/>
    </source>
</evidence>
<keyword evidence="5" id="KW-1185">Reference proteome</keyword>
<reference evidence="4 5" key="1">
    <citation type="submission" date="2020-06" db="EMBL/GenBank/DDBJ databases">
        <title>Methanofollis fontis sp. nov., a methanogen isolated from marine sediments near a cold seep at Four-Way Closure Ridge offshore southwestern Taiwan.</title>
        <authorList>
            <person name="Chen S.-C."/>
            <person name="Teng N.-H."/>
            <person name="Lin Y.-S."/>
            <person name="Lai M.-C."/>
            <person name="Chen H.-H."/>
            <person name="Wang C.-C."/>
        </authorList>
    </citation>
    <scope>NUCLEOTIDE SEQUENCE [LARGE SCALE GENOMIC DNA]</scope>
    <source>
        <strain evidence="4 5">DSM 2702</strain>
    </source>
</reference>
<dbReference type="SUPFAM" id="SSF54975">
    <property type="entry name" value="Acylphosphatase/BLUF domain-like"/>
    <property type="match status" value="1"/>
</dbReference>
<proteinExistence type="inferred from homology"/>
<dbReference type="AlphaFoldDB" id="A0A7K4HKQ4"/>
<dbReference type="InterPro" id="IPR020456">
    <property type="entry name" value="Acylphosphatase"/>
</dbReference>
<gene>
    <name evidence="4" type="ORF">HWN36_00145</name>
</gene>
<dbReference type="EC" id="3.6.1.7" evidence="1"/>
<dbReference type="RefSeq" id="WP_176787320.1">
    <property type="nucleotide sequence ID" value="NZ_JABXWR010000001.1"/>
</dbReference>
<dbReference type="InterPro" id="IPR017968">
    <property type="entry name" value="Acylphosphatase_CS"/>
</dbReference>
<dbReference type="GO" id="GO:0003998">
    <property type="term" value="F:acylphosphatase activity"/>
    <property type="evidence" value="ECO:0007669"/>
    <property type="project" value="UniProtKB-EC"/>
</dbReference>
<comment type="caution">
    <text evidence="4">The sequence shown here is derived from an EMBL/GenBank/DDBJ whole genome shotgun (WGS) entry which is preliminary data.</text>
</comment>
<feature type="active site" evidence="1">
    <location>
        <position position="36"/>
    </location>
</feature>
<dbReference type="InterPro" id="IPR001792">
    <property type="entry name" value="Acylphosphatase-like_dom"/>
</dbReference>
<dbReference type="Gene3D" id="3.30.70.100">
    <property type="match status" value="1"/>
</dbReference>
<dbReference type="Proteomes" id="UP000570823">
    <property type="component" value="Unassembled WGS sequence"/>
</dbReference>
<sequence length="92" mass="10214">MKTIRVRVTGKVQHVGFRACTRKIATTLGIGGAVRNLQNGTVEIDATGDDAVLEKFLGMIYTCPRVVIRDLEVEDLPLSRYTEFSICRDADQ</sequence>
<evidence type="ECO:0000256" key="2">
    <source>
        <dbReference type="RuleBase" id="RU004168"/>
    </source>
</evidence>
<evidence type="ECO:0000256" key="1">
    <source>
        <dbReference type="PROSITE-ProRule" id="PRU00520"/>
    </source>
</evidence>
<evidence type="ECO:0000313" key="4">
    <source>
        <dbReference type="EMBL" id="NVO65762.1"/>
    </source>
</evidence>
<name>A0A7K4HKQ4_9EURY</name>
<dbReference type="EMBL" id="JABXWR010000001">
    <property type="protein sequence ID" value="NVO65762.1"/>
    <property type="molecule type" value="Genomic_DNA"/>
</dbReference>
<dbReference type="InterPro" id="IPR036046">
    <property type="entry name" value="Acylphosphatase-like_dom_sf"/>
</dbReference>
<evidence type="ECO:0000313" key="5">
    <source>
        <dbReference type="Proteomes" id="UP000570823"/>
    </source>
</evidence>